<sequence length="487" mass="52944">MTAVDQSGRTALVPYRPRHPLAGYTLGVLALDVAIMGAVGALAVFGRETLSVFERSLGVSGQLGVVGPASIVAWLLVTALMGGYRSELLGAGAEEFKRVLQATMITAGLLGVGCYLAKYQLSRGFFVLAFTIGPIALLLGRWAARQALHALRRRGRLQVHVLVAGSPQGIDAMARTLGRETWLGYSVIGGVVPEEQDLRDETDGGVPVLGRVGALTSLAEQQGAHLVIFADGSIADAAEMKEAIWALERHRVKVALAPRLDNISLERITIRPVSGVPLIQVDSPTWSDAGALGKRTFDILGAAFLLAVLAPLFALVSAVIWLHDRGPVTFRHRRIGRNGEPFDCLKFRTMCVDAESLVQELQDQASESALLFKMTDDPRITRPGRWLRRYSFDELPQLVNVLRGDMSLVGPRPQVDREVALYEGAMSRRLLVRPGMTGLWQVSGRNDLDVAEAMRLDLYYVDNWSMLQDLAILGRTVRAVASSDGAY</sequence>
<feature type="transmembrane region" description="Helical" evidence="7">
    <location>
        <begin position="65"/>
        <end position="84"/>
    </location>
</feature>
<name>A0ABP6V8J0_9ACTN</name>
<dbReference type="PANTHER" id="PTHR30576">
    <property type="entry name" value="COLANIC BIOSYNTHESIS UDP-GLUCOSE LIPID CARRIER TRANSFERASE"/>
    <property type="match status" value="1"/>
</dbReference>
<keyword evidence="5 7" id="KW-1133">Transmembrane helix</keyword>
<dbReference type="GO" id="GO:0016740">
    <property type="term" value="F:transferase activity"/>
    <property type="evidence" value="ECO:0007669"/>
    <property type="project" value="UniProtKB-KW"/>
</dbReference>
<evidence type="ECO:0000256" key="7">
    <source>
        <dbReference type="SAM" id="Phobius"/>
    </source>
</evidence>
<dbReference type="InterPro" id="IPR003362">
    <property type="entry name" value="Bact_transf"/>
</dbReference>
<gene>
    <name evidence="9" type="ORF">GCM10022263_19450</name>
</gene>
<dbReference type="Pfam" id="PF02397">
    <property type="entry name" value="Bac_transf"/>
    <property type="match status" value="1"/>
</dbReference>
<dbReference type="PANTHER" id="PTHR30576:SF10">
    <property type="entry name" value="SLL5057 PROTEIN"/>
    <property type="match status" value="1"/>
</dbReference>
<comment type="caution">
    <text evidence="9">The sequence shown here is derived from an EMBL/GenBank/DDBJ whole genome shotgun (WGS) entry which is preliminary data.</text>
</comment>
<feature type="transmembrane region" description="Helical" evidence="7">
    <location>
        <begin position="21"/>
        <end position="45"/>
    </location>
</feature>
<feature type="domain" description="Bacterial sugar transferase" evidence="8">
    <location>
        <begin position="294"/>
        <end position="480"/>
    </location>
</feature>
<keyword evidence="3 9" id="KW-0808">Transferase</keyword>
<dbReference type="Gene3D" id="3.40.50.720">
    <property type="entry name" value="NAD(P)-binding Rossmann-like Domain"/>
    <property type="match status" value="1"/>
</dbReference>
<evidence type="ECO:0000259" key="8">
    <source>
        <dbReference type="Pfam" id="PF02397"/>
    </source>
</evidence>
<dbReference type="Pfam" id="PF13727">
    <property type="entry name" value="CoA_binding_3"/>
    <property type="match status" value="1"/>
</dbReference>
<protein>
    <submittedName>
        <fullName evidence="9">Sugar transferase</fullName>
    </submittedName>
</protein>
<comment type="subcellular location">
    <subcellularLocation>
        <location evidence="1">Membrane</location>
        <topology evidence="1">Multi-pass membrane protein</topology>
    </subcellularLocation>
</comment>
<evidence type="ECO:0000313" key="10">
    <source>
        <dbReference type="Proteomes" id="UP001500301"/>
    </source>
</evidence>
<accession>A0ABP6V8J0</accession>
<evidence type="ECO:0000256" key="4">
    <source>
        <dbReference type="ARBA" id="ARBA00022692"/>
    </source>
</evidence>
<evidence type="ECO:0000256" key="6">
    <source>
        <dbReference type="ARBA" id="ARBA00023136"/>
    </source>
</evidence>
<dbReference type="NCBIfam" id="TIGR03025">
    <property type="entry name" value="EPS_sugtrans"/>
    <property type="match status" value="1"/>
</dbReference>
<keyword evidence="10" id="KW-1185">Reference proteome</keyword>
<evidence type="ECO:0000256" key="3">
    <source>
        <dbReference type="ARBA" id="ARBA00022679"/>
    </source>
</evidence>
<evidence type="ECO:0000256" key="2">
    <source>
        <dbReference type="ARBA" id="ARBA00006464"/>
    </source>
</evidence>
<dbReference type="Proteomes" id="UP001500301">
    <property type="component" value="Unassembled WGS sequence"/>
</dbReference>
<organism evidence="9 10">
    <name type="scientific">Nocardioides daeguensis</name>
    <dbReference type="NCBI Taxonomy" id="908359"/>
    <lineage>
        <taxon>Bacteria</taxon>
        <taxon>Bacillati</taxon>
        <taxon>Actinomycetota</taxon>
        <taxon>Actinomycetes</taxon>
        <taxon>Propionibacteriales</taxon>
        <taxon>Nocardioidaceae</taxon>
        <taxon>Nocardioides</taxon>
    </lineage>
</organism>
<keyword evidence="6 7" id="KW-0472">Membrane</keyword>
<evidence type="ECO:0000256" key="5">
    <source>
        <dbReference type="ARBA" id="ARBA00022989"/>
    </source>
</evidence>
<feature type="transmembrane region" description="Helical" evidence="7">
    <location>
        <begin position="124"/>
        <end position="144"/>
    </location>
</feature>
<keyword evidence="4 7" id="KW-0812">Transmembrane</keyword>
<comment type="similarity">
    <text evidence="2">Belongs to the bacterial sugar transferase family.</text>
</comment>
<proteinExistence type="inferred from homology"/>
<reference evidence="10" key="1">
    <citation type="journal article" date="2019" name="Int. J. Syst. Evol. Microbiol.">
        <title>The Global Catalogue of Microorganisms (GCM) 10K type strain sequencing project: providing services to taxonomists for standard genome sequencing and annotation.</title>
        <authorList>
            <consortium name="The Broad Institute Genomics Platform"/>
            <consortium name="The Broad Institute Genome Sequencing Center for Infectious Disease"/>
            <person name="Wu L."/>
            <person name="Ma J."/>
        </authorList>
    </citation>
    <scope>NUCLEOTIDE SEQUENCE [LARGE SCALE GENOMIC DNA]</scope>
    <source>
        <strain evidence="10">JCM 17460</strain>
    </source>
</reference>
<evidence type="ECO:0000313" key="9">
    <source>
        <dbReference type="EMBL" id="GAA3530976.1"/>
    </source>
</evidence>
<feature type="transmembrane region" description="Helical" evidence="7">
    <location>
        <begin position="96"/>
        <end position="118"/>
    </location>
</feature>
<dbReference type="EMBL" id="BAABBB010000009">
    <property type="protein sequence ID" value="GAA3530976.1"/>
    <property type="molecule type" value="Genomic_DNA"/>
</dbReference>
<dbReference type="InterPro" id="IPR017475">
    <property type="entry name" value="EPS_sugar_tfrase"/>
</dbReference>
<evidence type="ECO:0000256" key="1">
    <source>
        <dbReference type="ARBA" id="ARBA00004141"/>
    </source>
</evidence>
<feature type="transmembrane region" description="Helical" evidence="7">
    <location>
        <begin position="299"/>
        <end position="322"/>
    </location>
</feature>